<proteinExistence type="predicted"/>
<dbReference type="EMBL" id="ML769843">
    <property type="protein sequence ID" value="KAE9386855.1"/>
    <property type="molecule type" value="Genomic_DNA"/>
</dbReference>
<organism evidence="2 3">
    <name type="scientific">Gymnopus androsaceus JB14</name>
    <dbReference type="NCBI Taxonomy" id="1447944"/>
    <lineage>
        <taxon>Eukaryota</taxon>
        <taxon>Fungi</taxon>
        <taxon>Dikarya</taxon>
        <taxon>Basidiomycota</taxon>
        <taxon>Agaricomycotina</taxon>
        <taxon>Agaricomycetes</taxon>
        <taxon>Agaricomycetidae</taxon>
        <taxon>Agaricales</taxon>
        <taxon>Marasmiineae</taxon>
        <taxon>Omphalotaceae</taxon>
        <taxon>Gymnopus</taxon>
    </lineage>
</organism>
<feature type="compositionally biased region" description="Polar residues" evidence="1">
    <location>
        <begin position="15"/>
        <end position="39"/>
    </location>
</feature>
<sequence length="192" mass="21276">MSQRQGPDAMLVPTPYTTLSQSVGSSVTEVAATSPSSDQPYRKGILDSERLVSRRSAVVLHRYISARAASESLKFSDQPRLPNGSKKLQQLQQLHLYEEAKLEESEYLPLARISKRVTVFNYVAQADLYCKQLLHCGSLPQTSFDSRALHSLSTVCVRPCCVPDASFFTSNLESRGRTSRCSAVPSPHCIRI</sequence>
<name>A0A6A4GNR3_9AGAR</name>
<accession>A0A6A4GNR3</accession>
<protein>
    <submittedName>
        <fullName evidence="2">Uncharacterized protein</fullName>
    </submittedName>
</protein>
<evidence type="ECO:0000256" key="1">
    <source>
        <dbReference type="SAM" id="MobiDB-lite"/>
    </source>
</evidence>
<keyword evidence="3" id="KW-1185">Reference proteome</keyword>
<gene>
    <name evidence="2" type="ORF">BT96DRAFT_1005675</name>
</gene>
<reference evidence="2" key="1">
    <citation type="journal article" date="2019" name="Environ. Microbiol.">
        <title>Fungal ecological strategies reflected in gene transcription - a case study of two litter decomposers.</title>
        <authorList>
            <person name="Barbi F."/>
            <person name="Kohler A."/>
            <person name="Barry K."/>
            <person name="Baskaran P."/>
            <person name="Daum C."/>
            <person name="Fauchery L."/>
            <person name="Ihrmark K."/>
            <person name="Kuo A."/>
            <person name="LaButti K."/>
            <person name="Lipzen A."/>
            <person name="Morin E."/>
            <person name="Grigoriev I.V."/>
            <person name="Henrissat B."/>
            <person name="Lindahl B."/>
            <person name="Martin F."/>
        </authorList>
    </citation>
    <scope>NUCLEOTIDE SEQUENCE</scope>
    <source>
        <strain evidence="2">JB14</strain>
    </source>
</reference>
<evidence type="ECO:0000313" key="3">
    <source>
        <dbReference type="Proteomes" id="UP000799118"/>
    </source>
</evidence>
<evidence type="ECO:0000313" key="2">
    <source>
        <dbReference type="EMBL" id="KAE9386855.1"/>
    </source>
</evidence>
<dbReference type="AlphaFoldDB" id="A0A6A4GNR3"/>
<dbReference type="Proteomes" id="UP000799118">
    <property type="component" value="Unassembled WGS sequence"/>
</dbReference>
<feature type="region of interest" description="Disordered" evidence="1">
    <location>
        <begin position="1"/>
        <end position="41"/>
    </location>
</feature>